<dbReference type="Gene3D" id="1.10.260.40">
    <property type="entry name" value="lambda repressor-like DNA-binding domains"/>
    <property type="match status" value="1"/>
</dbReference>
<reference evidence="2 3" key="1">
    <citation type="submission" date="2019-02" db="EMBL/GenBank/DDBJ databases">
        <title>Genome sequencing of Clostridium botulinum clinical isolates.</title>
        <authorList>
            <person name="Brunt J."/>
            <person name="Van Vliet A.H.M."/>
            <person name="Stringer S.C."/>
            <person name="Grant K.A."/>
            <person name="Carter A.C."/>
            <person name="Peck M.W."/>
        </authorList>
    </citation>
    <scope>NUCLEOTIDE SEQUENCE [LARGE SCALE GENOMIC DNA]</scope>
    <source>
        <strain evidence="2 3">H142660711</strain>
    </source>
</reference>
<dbReference type="SMART" id="SM00530">
    <property type="entry name" value="HTH_XRE"/>
    <property type="match status" value="1"/>
</dbReference>
<sequence>MIIISGKELAIARAKKGLTITELAIKAGVHRYTISRIEKGMLTPRLDTVGKIAKALDKPVEYFLEK</sequence>
<dbReference type="InterPro" id="IPR010982">
    <property type="entry name" value="Lambda_DNA-bd_dom_sf"/>
</dbReference>
<gene>
    <name evidence="2" type="ORF">EXM69_20470</name>
</gene>
<comment type="caution">
    <text evidence="2">The sequence shown here is derived from an EMBL/GenBank/DDBJ whole genome shotgun (WGS) entry which is preliminary data.</text>
</comment>
<protein>
    <submittedName>
        <fullName evidence="2">XRE family transcriptional regulator</fullName>
    </submittedName>
</protein>
<organism evidence="2 3">
    <name type="scientific">Clostridium botulinum</name>
    <dbReference type="NCBI Taxonomy" id="1491"/>
    <lineage>
        <taxon>Bacteria</taxon>
        <taxon>Bacillati</taxon>
        <taxon>Bacillota</taxon>
        <taxon>Clostridia</taxon>
        <taxon>Eubacteriales</taxon>
        <taxon>Clostridiaceae</taxon>
        <taxon>Clostridium</taxon>
    </lineage>
</organism>
<dbReference type="SUPFAM" id="SSF47413">
    <property type="entry name" value="lambda repressor-like DNA-binding domains"/>
    <property type="match status" value="1"/>
</dbReference>
<dbReference type="Proteomes" id="UP000473887">
    <property type="component" value="Unassembled WGS sequence"/>
</dbReference>
<feature type="domain" description="HTH cro/C1-type" evidence="1">
    <location>
        <begin position="9"/>
        <end position="63"/>
    </location>
</feature>
<evidence type="ECO:0000313" key="3">
    <source>
        <dbReference type="Proteomes" id="UP000473887"/>
    </source>
</evidence>
<evidence type="ECO:0000259" key="1">
    <source>
        <dbReference type="PROSITE" id="PS50943"/>
    </source>
</evidence>
<dbReference type="CDD" id="cd00093">
    <property type="entry name" value="HTH_XRE"/>
    <property type="match status" value="1"/>
</dbReference>
<dbReference type="EMBL" id="SGKC01000084">
    <property type="protein sequence ID" value="NEZ94242.1"/>
    <property type="molecule type" value="Genomic_DNA"/>
</dbReference>
<dbReference type="Pfam" id="PF01381">
    <property type="entry name" value="HTH_3"/>
    <property type="match status" value="1"/>
</dbReference>
<proteinExistence type="predicted"/>
<evidence type="ECO:0000313" key="2">
    <source>
        <dbReference type="EMBL" id="NEZ94242.1"/>
    </source>
</evidence>
<dbReference type="GO" id="GO:0003677">
    <property type="term" value="F:DNA binding"/>
    <property type="evidence" value="ECO:0007669"/>
    <property type="project" value="InterPro"/>
</dbReference>
<dbReference type="InterPro" id="IPR001387">
    <property type="entry name" value="Cro/C1-type_HTH"/>
</dbReference>
<dbReference type="AlphaFoldDB" id="A0A846I494"/>
<name>A0A846I494_CLOBO</name>
<dbReference type="PROSITE" id="PS50943">
    <property type="entry name" value="HTH_CROC1"/>
    <property type="match status" value="1"/>
</dbReference>
<accession>A0A846I494</accession>